<dbReference type="Gene3D" id="3.30.710.10">
    <property type="entry name" value="Potassium Channel Kv1.1, Chain A"/>
    <property type="match status" value="1"/>
</dbReference>
<keyword evidence="2" id="KW-0677">Repeat</keyword>
<dbReference type="EMBL" id="CAJVPS010000027">
    <property type="protein sequence ID" value="CAG8442879.1"/>
    <property type="molecule type" value="Genomic_DNA"/>
</dbReference>
<keyword evidence="1" id="KW-0880">Kelch repeat</keyword>
<dbReference type="InterPro" id="IPR011333">
    <property type="entry name" value="SKP1/BTB/POZ_sf"/>
</dbReference>
<evidence type="ECO:0000259" key="4">
    <source>
        <dbReference type="PROSITE" id="PS50097"/>
    </source>
</evidence>
<dbReference type="CDD" id="cd14733">
    <property type="entry name" value="BACK"/>
    <property type="match status" value="1"/>
</dbReference>
<evidence type="ECO:0000256" key="2">
    <source>
        <dbReference type="ARBA" id="ARBA00022737"/>
    </source>
</evidence>
<dbReference type="SMART" id="SM00225">
    <property type="entry name" value="BTB"/>
    <property type="match status" value="1"/>
</dbReference>
<evidence type="ECO:0000313" key="5">
    <source>
        <dbReference type="EMBL" id="CAG8442879.1"/>
    </source>
</evidence>
<keyword evidence="6" id="KW-1185">Reference proteome</keyword>
<reference evidence="5" key="1">
    <citation type="submission" date="2021-06" db="EMBL/GenBank/DDBJ databases">
        <authorList>
            <person name="Kallberg Y."/>
            <person name="Tangrot J."/>
            <person name="Rosling A."/>
        </authorList>
    </citation>
    <scope>NUCLEOTIDE SEQUENCE</scope>
    <source>
        <strain evidence="5">FL130A</strain>
    </source>
</reference>
<evidence type="ECO:0000256" key="3">
    <source>
        <dbReference type="SAM" id="MobiDB-lite"/>
    </source>
</evidence>
<dbReference type="Gene3D" id="2.120.10.80">
    <property type="entry name" value="Kelch-type beta propeller"/>
    <property type="match status" value="1"/>
</dbReference>
<dbReference type="InterPro" id="IPR011705">
    <property type="entry name" value="BACK"/>
</dbReference>
<dbReference type="PANTHER" id="PTHR46093:SF3">
    <property type="entry name" value="ACYL-COA-BINDING DOMAIN-CONTAINING PROTEIN 4"/>
    <property type="match status" value="1"/>
</dbReference>
<dbReference type="InterPro" id="IPR000210">
    <property type="entry name" value="BTB/POZ_dom"/>
</dbReference>
<feature type="domain" description="BTB" evidence="4">
    <location>
        <begin position="387"/>
        <end position="456"/>
    </location>
</feature>
<proteinExistence type="predicted"/>
<feature type="region of interest" description="Disordered" evidence="3">
    <location>
        <begin position="1"/>
        <end position="23"/>
    </location>
</feature>
<evidence type="ECO:0000256" key="1">
    <source>
        <dbReference type="ARBA" id="ARBA00022441"/>
    </source>
</evidence>
<accession>A0A9N8VA33</accession>
<sequence>MISDSYSSPISTPSPSSSSTLATTPILTHGEFRSSSKYSSSADYPLPKRTTGVPINCLVNASVTIVPNGNNWDQPPEYLYVFGGFHQYTDEVYNDLYRLNVSEMKWEDVIYLKNSPPSKRNDHTASLWNNDKLIIFGGMDAEDQFCNDIVYLNLKTMTWERPVVQGNIPPGRAKHSATIYQDKLYIVGGAMEEGEVSMDVNCLNLITWTWEEPFTFVKRHSHSSFVYQGRLFVYGGYTEEMDRESSLAMIDLQTKSISKIDIMSDIAPEMNGQHFAQLCGDELIIVVTQSPKYGAQEFNTGIWTLDLKTFQWDQHKGGERLVQGNWHYFAMSEHSPRFFLFGVDEKDSDEYFSNVLCVDLQEYGLHQIPPSSMGTDFRNLFDDPTTSDFIIRAQDIDSKPINVHKIILLARWPHFSNMISSGMTESFSTTLTIPESYQTVRAFILFLYTDNIDEALHTQVIADLLILGHMYFLPRLIALCCLQLNQSIEVDNAATIYQCASVTGENGLKKRALRFINTNFGPVSKTNGFRTLPKEILFDFLDSLPEKAKISVNDDDE</sequence>
<dbReference type="PROSITE" id="PS50097">
    <property type="entry name" value="BTB"/>
    <property type="match status" value="1"/>
</dbReference>
<comment type="caution">
    <text evidence="5">The sequence shown here is derived from an EMBL/GenBank/DDBJ whole genome shotgun (WGS) entry which is preliminary data.</text>
</comment>
<dbReference type="SUPFAM" id="SSF54695">
    <property type="entry name" value="POZ domain"/>
    <property type="match status" value="1"/>
</dbReference>
<organism evidence="5 6">
    <name type="scientific">Ambispora leptoticha</name>
    <dbReference type="NCBI Taxonomy" id="144679"/>
    <lineage>
        <taxon>Eukaryota</taxon>
        <taxon>Fungi</taxon>
        <taxon>Fungi incertae sedis</taxon>
        <taxon>Mucoromycota</taxon>
        <taxon>Glomeromycotina</taxon>
        <taxon>Glomeromycetes</taxon>
        <taxon>Archaeosporales</taxon>
        <taxon>Ambisporaceae</taxon>
        <taxon>Ambispora</taxon>
    </lineage>
</organism>
<dbReference type="Pfam" id="PF00651">
    <property type="entry name" value="BTB"/>
    <property type="match status" value="1"/>
</dbReference>
<dbReference type="AlphaFoldDB" id="A0A9N8VA33"/>
<dbReference type="InterPro" id="IPR015915">
    <property type="entry name" value="Kelch-typ_b-propeller"/>
</dbReference>
<dbReference type="SUPFAM" id="SSF117281">
    <property type="entry name" value="Kelch motif"/>
    <property type="match status" value="1"/>
</dbReference>
<protein>
    <submittedName>
        <fullName evidence="5">9274_t:CDS:1</fullName>
    </submittedName>
</protein>
<gene>
    <name evidence="5" type="ORF">ALEPTO_LOCUS457</name>
</gene>
<dbReference type="PANTHER" id="PTHR46093">
    <property type="entry name" value="ACYL-COA-BINDING DOMAIN-CONTAINING PROTEIN 5"/>
    <property type="match status" value="1"/>
</dbReference>
<dbReference type="OrthoDB" id="432528at2759"/>
<dbReference type="Pfam" id="PF24681">
    <property type="entry name" value="Kelch_KLHDC2_KLHL20_DRC7"/>
    <property type="match status" value="2"/>
</dbReference>
<evidence type="ECO:0000313" key="6">
    <source>
        <dbReference type="Proteomes" id="UP000789508"/>
    </source>
</evidence>
<dbReference type="Pfam" id="PF07707">
    <property type="entry name" value="BACK"/>
    <property type="match status" value="1"/>
</dbReference>
<dbReference type="Proteomes" id="UP000789508">
    <property type="component" value="Unassembled WGS sequence"/>
</dbReference>
<name>A0A9N8VA33_9GLOM</name>